<dbReference type="OrthoDB" id="445677at2759"/>
<evidence type="ECO:0000259" key="4">
    <source>
        <dbReference type="PROSITE" id="PS51279"/>
    </source>
</evidence>
<evidence type="ECO:0000256" key="1">
    <source>
        <dbReference type="ARBA" id="ARBA00019033"/>
    </source>
</evidence>
<dbReference type="Pfam" id="PF07572">
    <property type="entry name" value="BCNT"/>
    <property type="match status" value="1"/>
</dbReference>
<sequence length="252" mass="28050">MSNRTLVDEEAPSSSDDEDYFLPKEALSDEEEDDEEDNEVQKEPSVCKSSKNKSGSFANGIEFSTRGEEDEEARKKRADALFDAFLADTDEPTTSVKVPPIHEDTGSRRSTEETQPTKDAGNSLAGLPNRTEVDVFGDDKVEECGKNGRAASRGEDQVKKINSVHSQSSKRSAVGLNSALSLASKKSRTSVLEKSHKDWTEFKSAEGIEDELSMHNRGKDGYIDKLDFLTRADFRQFVNERDARAARRSKKF</sequence>
<dbReference type="PANTHER" id="PTHR48407:SF1">
    <property type="entry name" value="CRANIOFACIAL DEVELOPMENT PROTEIN 1"/>
    <property type="match status" value="1"/>
</dbReference>
<keyword evidence="6" id="KW-1185">Reference proteome</keyword>
<evidence type="ECO:0000256" key="3">
    <source>
        <dbReference type="SAM" id="MobiDB-lite"/>
    </source>
</evidence>
<evidence type="ECO:0000256" key="2">
    <source>
        <dbReference type="ARBA" id="ARBA00030244"/>
    </source>
</evidence>
<dbReference type="PANTHER" id="PTHR48407">
    <property type="entry name" value="CRANIOFACIAL DEVELOPMENT PROTEIN 1"/>
    <property type="match status" value="1"/>
</dbReference>
<reference evidence="7" key="1">
    <citation type="submission" date="2017-02" db="UniProtKB">
        <authorList>
            <consortium name="WormBaseParasite"/>
        </authorList>
    </citation>
    <scope>IDENTIFICATION</scope>
</reference>
<feature type="compositionally biased region" description="Basic and acidic residues" evidence="3">
    <location>
        <begin position="100"/>
        <end position="116"/>
    </location>
</feature>
<dbReference type="STRING" id="51028.A0A0N4V9Z3"/>
<dbReference type="EMBL" id="UXUI01008653">
    <property type="protein sequence ID" value="VDD92042.1"/>
    <property type="molecule type" value="Genomic_DNA"/>
</dbReference>
<dbReference type="InterPro" id="IPR011421">
    <property type="entry name" value="BCNT-C"/>
</dbReference>
<dbReference type="WBParaSite" id="EVEC_0000727201-mRNA-1">
    <property type="protein sequence ID" value="EVEC_0000727201-mRNA-1"/>
    <property type="gene ID" value="EVEC_0000727201"/>
</dbReference>
<dbReference type="Proteomes" id="UP000274131">
    <property type="component" value="Unassembled WGS sequence"/>
</dbReference>
<feature type="region of interest" description="Disordered" evidence="3">
    <location>
        <begin position="145"/>
        <end position="172"/>
    </location>
</feature>
<evidence type="ECO:0000313" key="6">
    <source>
        <dbReference type="Proteomes" id="UP000274131"/>
    </source>
</evidence>
<organism evidence="7">
    <name type="scientific">Enterobius vermicularis</name>
    <name type="common">Human pinworm</name>
    <dbReference type="NCBI Taxonomy" id="51028"/>
    <lineage>
        <taxon>Eukaryota</taxon>
        <taxon>Metazoa</taxon>
        <taxon>Ecdysozoa</taxon>
        <taxon>Nematoda</taxon>
        <taxon>Chromadorea</taxon>
        <taxon>Rhabditida</taxon>
        <taxon>Spirurina</taxon>
        <taxon>Oxyuridomorpha</taxon>
        <taxon>Oxyuroidea</taxon>
        <taxon>Oxyuridae</taxon>
        <taxon>Enterobius</taxon>
    </lineage>
</organism>
<accession>A0A0N4V9Z3</accession>
<evidence type="ECO:0000313" key="7">
    <source>
        <dbReference type="WBParaSite" id="EVEC_0000727201-mRNA-1"/>
    </source>
</evidence>
<feature type="compositionally biased region" description="Polar residues" evidence="3">
    <location>
        <begin position="47"/>
        <end position="57"/>
    </location>
</feature>
<dbReference type="PROSITE" id="PS51279">
    <property type="entry name" value="BCNT_C"/>
    <property type="match status" value="1"/>
</dbReference>
<feature type="domain" description="BCNT-C" evidence="4">
    <location>
        <begin position="170"/>
        <end position="250"/>
    </location>
</feature>
<feature type="compositionally biased region" description="Basic and acidic residues" evidence="3">
    <location>
        <begin position="145"/>
        <end position="159"/>
    </location>
</feature>
<dbReference type="InterPro" id="IPR027124">
    <property type="entry name" value="Swc5/CFDP1/2"/>
</dbReference>
<evidence type="ECO:0000313" key="5">
    <source>
        <dbReference type="EMBL" id="VDD92042.1"/>
    </source>
</evidence>
<proteinExistence type="predicted"/>
<dbReference type="GO" id="GO:0000812">
    <property type="term" value="C:Swr1 complex"/>
    <property type="evidence" value="ECO:0007669"/>
    <property type="project" value="TreeGrafter"/>
</dbReference>
<reference evidence="5 6" key="2">
    <citation type="submission" date="2018-10" db="EMBL/GenBank/DDBJ databases">
        <authorList>
            <consortium name="Pathogen Informatics"/>
        </authorList>
    </citation>
    <scope>NUCLEOTIDE SEQUENCE [LARGE SCALE GENOMIC DNA]</scope>
</reference>
<feature type="compositionally biased region" description="Acidic residues" evidence="3">
    <location>
        <begin position="8"/>
        <end position="20"/>
    </location>
</feature>
<protein>
    <recommendedName>
        <fullName evidence="1">Craniofacial development protein 1</fullName>
    </recommendedName>
    <alternativeName>
        <fullName evidence="2">Bucentaur</fullName>
    </alternativeName>
</protein>
<dbReference type="AlphaFoldDB" id="A0A0N4V9Z3"/>
<feature type="region of interest" description="Disordered" evidence="3">
    <location>
        <begin position="1"/>
        <end position="132"/>
    </location>
</feature>
<feature type="compositionally biased region" description="Acidic residues" evidence="3">
    <location>
        <begin position="28"/>
        <end position="38"/>
    </location>
</feature>
<name>A0A0N4V9Z3_ENTVE</name>
<gene>
    <name evidence="5" type="ORF">EVEC_LOCUS6793</name>
</gene>